<organism evidence="6 7">
    <name type="scientific">Thermoanaerobacter pentosaceus</name>
    <dbReference type="NCBI Taxonomy" id="694059"/>
    <lineage>
        <taxon>Bacteria</taxon>
        <taxon>Bacillati</taxon>
        <taxon>Bacillota</taxon>
        <taxon>Clostridia</taxon>
        <taxon>Thermoanaerobacterales</taxon>
        <taxon>Thermoanaerobacteraceae</taxon>
        <taxon>Thermoanaerobacter</taxon>
    </lineage>
</organism>
<dbReference type="InterPro" id="IPR029044">
    <property type="entry name" value="Nucleotide-diphossugar_trans"/>
</dbReference>
<comment type="caution">
    <text evidence="6">The sequence shown here is derived from an EMBL/GenBank/DDBJ whole genome shotgun (WGS) entry which is preliminary data.</text>
</comment>
<evidence type="ECO:0000313" key="7">
    <source>
        <dbReference type="Proteomes" id="UP001223886"/>
    </source>
</evidence>
<feature type="domain" description="Glycosyltransferase 2-like" evidence="5">
    <location>
        <begin position="81"/>
        <end position="198"/>
    </location>
</feature>
<keyword evidence="3" id="KW-0328">Glycosyltransferase</keyword>
<evidence type="ECO:0000259" key="5">
    <source>
        <dbReference type="Pfam" id="PF00535"/>
    </source>
</evidence>
<evidence type="ECO:0000313" key="6">
    <source>
        <dbReference type="EMBL" id="MDP9751446.1"/>
    </source>
</evidence>
<evidence type="ECO:0000256" key="2">
    <source>
        <dbReference type="ARBA" id="ARBA00006739"/>
    </source>
</evidence>
<dbReference type="InterPro" id="IPR001173">
    <property type="entry name" value="Glyco_trans_2-like"/>
</dbReference>
<dbReference type="Gene3D" id="3.90.550.10">
    <property type="entry name" value="Spore Coat Polysaccharide Biosynthesis Protein SpsA, Chain A"/>
    <property type="match status" value="1"/>
</dbReference>
<comment type="similarity">
    <text evidence="2">Belongs to the glycosyltransferase 2 family.</text>
</comment>
<comment type="pathway">
    <text evidence="1">Cell wall biogenesis; cell wall polysaccharide biosynthesis.</text>
</comment>
<dbReference type="SUPFAM" id="SSF53448">
    <property type="entry name" value="Nucleotide-diphospho-sugar transferases"/>
    <property type="match status" value="1"/>
</dbReference>
<dbReference type="RefSeq" id="WP_307681362.1">
    <property type="nucleotide sequence ID" value="NZ_JAURUP010000022.1"/>
</dbReference>
<dbReference type="PANTHER" id="PTHR43179:SF12">
    <property type="entry name" value="GALACTOFURANOSYLTRANSFERASE GLFT2"/>
    <property type="match status" value="1"/>
</dbReference>
<evidence type="ECO:0000256" key="3">
    <source>
        <dbReference type="ARBA" id="ARBA00022676"/>
    </source>
</evidence>
<dbReference type="EMBL" id="JAURUP010000022">
    <property type="protein sequence ID" value="MDP9751446.1"/>
    <property type="molecule type" value="Genomic_DNA"/>
</dbReference>
<protein>
    <submittedName>
        <fullName evidence="6">GT2 family glycosyltransferase</fullName>
    </submittedName>
</protein>
<sequence>MSDNVCAVVVTYNRKNLLIECLEALQKQTRPIQGIYLIDNASTDGTPELLLEKGYISELPPQNLKEPWEKEFSISNFTDGNSIKLHYVRMYENTGGAGGFYEGVKRGYEKGYDWLWLMDDDAEPKEDALEKLETYFLLDNISALACLKVDKNMNILHPHRGYFNFKNVFSGIVKKFDKSDIKKEFIEIDHASFVGILVNSKAIMKIGYPKKEFFIHYDDVEYCIRLRTIGKILLIPKSIIVHKEAAKGGVEKSFLGRRSKRIEFNKFWLSYYGMRNLVWLGKQYSENELLFYIQMIKHLIRLLVGVILFDDNRTLRIRLILEAYKNGLIGNFDNSIPKKIFYRGEK</sequence>
<keyword evidence="7" id="KW-1185">Reference proteome</keyword>
<proteinExistence type="inferred from homology"/>
<dbReference type="CDD" id="cd04185">
    <property type="entry name" value="GT_2_like_b"/>
    <property type="match status" value="1"/>
</dbReference>
<evidence type="ECO:0000256" key="4">
    <source>
        <dbReference type="ARBA" id="ARBA00022679"/>
    </source>
</evidence>
<keyword evidence="4" id="KW-0808">Transferase</keyword>
<dbReference type="Proteomes" id="UP001223886">
    <property type="component" value="Unassembled WGS sequence"/>
</dbReference>
<gene>
    <name evidence="6" type="ORF">J2S24_001957</name>
</gene>
<evidence type="ECO:0000256" key="1">
    <source>
        <dbReference type="ARBA" id="ARBA00004776"/>
    </source>
</evidence>
<dbReference type="Pfam" id="PF00535">
    <property type="entry name" value="Glycos_transf_2"/>
    <property type="match status" value="2"/>
</dbReference>
<accession>A0ABT9M5R9</accession>
<reference evidence="6 7" key="1">
    <citation type="submission" date="2023-07" db="EMBL/GenBank/DDBJ databases">
        <title>Genomic Encyclopedia of Type Strains, Phase IV (KMG-IV): sequencing the most valuable type-strain genomes for metagenomic binning, comparative biology and taxonomic classification.</title>
        <authorList>
            <person name="Goeker M."/>
        </authorList>
    </citation>
    <scope>NUCLEOTIDE SEQUENCE [LARGE SCALE GENOMIC DNA]</scope>
    <source>
        <strain evidence="6 7">DSM 25963</strain>
    </source>
</reference>
<feature type="domain" description="Glycosyltransferase 2-like" evidence="5">
    <location>
        <begin position="7"/>
        <end position="52"/>
    </location>
</feature>
<name>A0ABT9M5R9_9THEO</name>
<dbReference type="PANTHER" id="PTHR43179">
    <property type="entry name" value="RHAMNOSYLTRANSFERASE WBBL"/>
    <property type="match status" value="1"/>
</dbReference>